<dbReference type="InterPro" id="IPR025564">
    <property type="entry name" value="CAAD_dom"/>
</dbReference>
<feature type="transmembrane region" description="Helical" evidence="2">
    <location>
        <begin position="97"/>
        <end position="114"/>
    </location>
</feature>
<comment type="subcellular location">
    <subcellularLocation>
        <location evidence="1">Membrane</location>
        <topology evidence="1">Multi-pass membrane protein</topology>
    </subcellularLocation>
</comment>
<evidence type="ECO:0000256" key="1">
    <source>
        <dbReference type="ARBA" id="ARBA00004141"/>
    </source>
</evidence>
<reference evidence="4" key="3">
    <citation type="journal article" date="2010" name="BMC Evol. Biol.">
        <title>Taxonomic distribution and origins of the extended LHC (light-harvesting complex) antenna protein superfamily.</title>
        <authorList>
            <person name="Engelken J."/>
            <person name="Brinkmann H."/>
            <person name="Adamska I."/>
        </authorList>
    </citation>
    <scope>NUCLEOTIDE SEQUENCE</scope>
</reference>
<dbReference type="Gene3D" id="1.10.3460.10">
    <property type="entry name" value="Chlorophyll a/b binding protein domain"/>
    <property type="match status" value="1"/>
</dbReference>
<feature type="transmembrane region" description="Helical" evidence="2">
    <location>
        <begin position="120"/>
        <end position="141"/>
    </location>
</feature>
<evidence type="ECO:0000256" key="2">
    <source>
        <dbReference type="SAM" id="Phobius"/>
    </source>
</evidence>
<feature type="domain" description="Cyanobacterial aminoacyl-tRNA synthetase CAAD" evidence="3">
    <location>
        <begin position="124"/>
        <end position="167"/>
    </location>
</feature>
<dbReference type="AlphaFoldDB" id="D9PTQ2"/>
<protein>
    <submittedName>
        <fullName evidence="4">Stress-enhanced protein 1</fullName>
    </submittedName>
</protein>
<dbReference type="GO" id="GO:0009507">
    <property type="term" value="C:chloroplast"/>
    <property type="evidence" value="ECO:0007669"/>
    <property type="project" value="UniProtKB-SubCell"/>
</dbReference>
<accession>D9PTQ2</accession>
<dbReference type="SUPFAM" id="SSF103511">
    <property type="entry name" value="Chlorophyll a-b binding protein"/>
    <property type="match status" value="1"/>
</dbReference>
<reference evidence="4" key="1">
    <citation type="journal article" date="2000" name="Proc. Natl. Acad. Sci. U.S.A.">
        <title>Light stress-regulated two-helix proteins in Arabidopsis thaliana related to the chlorophyll a/b-binding gene family.</title>
        <authorList>
            <person name="Heddad M."/>
            <person name="Adamska I."/>
        </authorList>
    </citation>
    <scope>NUCLEOTIDE SEQUENCE</scope>
</reference>
<sequence length="170" mass="18082">MAFVAATPFVSARATSIQATPACSTVATRPVLRSAFKGAAVAHRTFAAQQVQFQPRTFTVRAELDKNIGAAISNALTSISGKEMEFTPEAEQLNGRLAMLGMLGLILIELATGAGGLKFLYGTFLAPVLELIGFGFFVWFVSKKVLVKSAREELIGEVTGLVDKIVGKSE</sequence>
<name>D9PTQ2_CYAPA</name>
<evidence type="ECO:0000313" key="4">
    <source>
        <dbReference type="EMBL" id="DAA33882.1"/>
    </source>
</evidence>
<dbReference type="EMBL" id="BK006747">
    <property type="protein sequence ID" value="DAA33882.1"/>
    <property type="molecule type" value="mRNA"/>
</dbReference>
<dbReference type="GO" id="GO:0016020">
    <property type="term" value="C:membrane"/>
    <property type="evidence" value="ECO:0007669"/>
    <property type="project" value="UniProtKB-SubCell"/>
</dbReference>
<gene>
    <name evidence="4" type="primary">SEPx1</name>
</gene>
<dbReference type="Pfam" id="PF14159">
    <property type="entry name" value="CAAD"/>
    <property type="match status" value="1"/>
</dbReference>
<keyword evidence="2" id="KW-1133">Transmembrane helix</keyword>
<keyword evidence="2" id="KW-0472">Membrane</keyword>
<keyword evidence="2" id="KW-0812">Transmembrane</keyword>
<reference evidence="4" key="2">
    <citation type="journal article" date="2003" name="Plant Physiol.">
        <title>Light stress-induced one-helix protein of the chlorophyll a/b-binding family associated with photosystem I.</title>
        <authorList>
            <person name="Andersson U."/>
            <person name="Heddad M."/>
            <person name="Adamska I."/>
        </authorList>
    </citation>
    <scope>NUCLEOTIDE SEQUENCE</scope>
</reference>
<evidence type="ECO:0000259" key="3">
    <source>
        <dbReference type="Pfam" id="PF14159"/>
    </source>
</evidence>
<proteinExistence type="evidence at transcript level"/>
<organism evidence="4">
    <name type="scientific">Cyanophora paradoxa</name>
    <dbReference type="NCBI Taxonomy" id="2762"/>
    <lineage>
        <taxon>Eukaryota</taxon>
        <taxon>Glaucocystophyceae</taxon>
        <taxon>Cyanophorales</taxon>
        <taxon>Cyanophoraceae</taxon>
        <taxon>Cyanophora</taxon>
    </lineage>
</organism>